<evidence type="ECO:0000256" key="1">
    <source>
        <dbReference type="PROSITE-ProRule" id="PRU00339"/>
    </source>
</evidence>
<evidence type="ECO:0000313" key="2">
    <source>
        <dbReference type="EMBL" id="CAD9637130.1"/>
    </source>
</evidence>
<sequence length="138" mass="15015">MLAWEEGLRYLQYEPGADGAPDPAFDHGGAALVERDTQLAAALCCNMAAALLKTGEDRKAADFCCQALTFDPGNFKAIVRRAQALVNLGEYEVALQDVQRGLEIDPACKEAAALRRSIDAGVRRAQVRERELFAKMMG</sequence>
<dbReference type="PROSITE" id="PS50005">
    <property type="entry name" value="TPR"/>
    <property type="match status" value="1"/>
</dbReference>
<dbReference type="PANTHER" id="PTHR46512">
    <property type="entry name" value="PEPTIDYLPROLYL ISOMERASE"/>
    <property type="match status" value="1"/>
</dbReference>
<accession>A0A7S2VL02</accession>
<dbReference type="SUPFAM" id="SSF48452">
    <property type="entry name" value="TPR-like"/>
    <property type="match status" value="1"/>
</dbReference>
<dbReference type="InterPro" id="IPR011990">
    <property type="entry name" value="TPR-like_helical_dom_sf"/>
</dbReference>
<protein>
    <submittedName>
        <fullName evidence="2">Uncharacterized protein</fullName>
    </submittedName>
</protein>
<organism evidence="2">
    <name type="scientific">Zooxanthella nutricula</name>
    <dbReference type="NCBI Taxonomy" id="1333877"/>
    <lineage>
        <taxon>Eukaryota</taxon>
        <taxon>Sar</taxon>
        <taxon>Alveolata</taxon>
        <taxon>Dinophyceae</taxon>
        <taxon>Peridiniales</taxon>
        <taxon>Peridiniales incertae sedis</taxon>
        <taxon>Zooxanthella</taxon>
    </lineage>
</organism>
<dbReference type="EMBL" id="HBGW01086704">
    <property type="protein sequence ID" value="CAD9637130.1"/>
    <property type="molecule type" value="Transcribed_RNA"/>
</dbReference>
<reference evidence="2" key="1">
    <citation type="submission" date="2021-01" db="EMBL/GenBank/DDBJ databases">
        <authorList>
            <person name="Corre E."/>
            <person name="Pelletier E."/>
            <person name="Niang G."/>
            <person name="Scheremetjew M."/>
            <person name="Finn R."/>
            <person name="Kale V."/>
            <person name="Holt S."/>
            <person name="Cochrane G."/>
            <person name="Meng A."/>
            <person name="Brown T."/>
            <person name="Cohen L."/>
        </authorList>
    </citation>
    <scope>NUCLEOTIDE SEQUENCE</scope>
    <source>
        <strain evidence="2">RCC3387</strain>
    </source>
</reference>
<dbReference type="Pfam" id="PF13181">
    <property type="entry name" value="TPR_8"/>
    <property type="match status" value="2"/>
</dbReference>
<keyword evidence="1" id="KW-0802">TPR repeat</keyword>
<dbReference type="Gene3D" id="1.25.40.10">
    <property type="entry name" value="Tetratricopeptide repeat domain"/>
    <property type="match status" value="1"/>
</dbReference>
<name>A0A7S2VL02_9DINO</name>
<dbReference type="PANTHER" id="PTHR46512:SF10">
    <property type="entry name" value="FK506-BINDING PROTEIN-LIKE"/>
    <property type="match status" value="1"/>
</dbReference>
<dbReference type="InterPro" id="IPR050754">
    <property type="entry name" value="FKBP4/5/8-like"/>
</dbReference>
<dbReference type="SMART" id="SM00028">
    <property type="entry name" value="TPR"/>
    <property type="match status" value="2"/>
</dbReference>
<feature type="repeat" description="TPR" evidence="1">
    <location>
        <begin position="75"/>
        <end position="108"/>
    </location>
</feature>
<dbReference type="InterPro" id="IPR019734">
    <property type="entry name" value="TPR_rpt"/>
</dbReference>
<dbReference type="AlphaFoldDB" id="A0A7S2VL02"/>
<proteinExistence type="predicted"/>
<gene>
    <name evidence="2" type="ORF">BRAN1462_LOCUS54952</name>
</gene>